<evidence type="ECO:0000259" key="4">
    <source>
        <dbReference type="Pfam" id="PF14821"/>
    </source>
</evidence>
<dbReference type="PANTHER" id="PTHR42690">
    <property type="entry name" value="THREONINE SYNTHASE FAMILY MEMBER"/>
    <property type="match status" value="1"/>
</dbReference>
<dbReference type="EMBL" id="UINC01102304">
    <property type="protein sequence ID" value="SVC63820.1"/>
    <property type="molecule type" value="Genomic_DNA"/>
</dbReference>
<accession>A0A382NT52</accession>
<sequence>MKYYSTQNQTNKVSLKNALFKSLSPDKGLYMPEYIPTFDDKFLVSLADRSFQEICFHIASLFLSDDIDKHKLRKIVETSINFDAPLVKLNENTHVLELWHGPTLAFKDFGARFMAQLVGYFVKDTLEPLHILVATSGDTGSAIANSFLDMEGIKVFVLFPKNRVSKIQEQQFTTLGKNITAFEVDGSFDDCQQLVKTAFLD</sequence>
<dbReference type="InterPro" id="IPR000634">
    <property type="entry name" value="Ser/Thr_deHydtase_PyrdxlP-BS"/>
</dbReference>
<evidence type="ECO:0000256" key="2">
    <source>
        <dbReference type="ARBA" id="ARBA00022898"/>
    </source>
</evidence>
<dbReference type="GO" id="GO:0006520">
    <property type="term" value="P:amino acid metabolic process"/>
    <property type="evidence" value="ECO:0007669"/>
    <property type="project" value="InterPro"/>
</dbReference>
<name>A0A382NT52_9ZZZZ</name>
<proteinExistence type="predicted"/>
<organism evidence="5">
    <name type="scientific">marine metagenome</name>
    <dbReference type="NCBI Taxonomy" id="408172"/>
    <lineage>
        <taxon>unclassified sequences</taxon>
        <taxon>metagenomes</taxon>
        <taxon>ecological metagenomes</taxon>
    </lineage>
</organism>
<dbReference type="InterPro" id="IPR001926">
    <property type="entry name" value="TrpB-like_PALP"/>
</dbReference>
<dbReference type="GO" id="GO:0030170">
    <property type="term" value="F:pyridoxal phosphate binding"/>
    <property type="evidence" value="ECO:0007669"/>
    <property type="project" value="InterPro"/>
</dbReference>
<reference evidence="5" key="1">
    <citation type="submission" date="2018-05" db="EMBL/GenBank/DDBJ databases">
        <authorList>
            <person name="Lanie J.A."/>
            <person name="Ng W.-L."/>
            <person name="Kazmierczak K.M."/>
            <person name="Andrzejewski T.M."/>
            <person name="Davidsen T.M."/>
            <person name="Wayne K.J."/>
            <person name="Tettelin H."/>
            <person name="Glass J.I."/>
            <person name="Rusch D."/>
            <person name="Podicherti R."/>
            <person name="Tsui H.-C.T."/>
            <person name="Winkler M.E."/>
        </authorList>
    </citation>
    <scope>NUCLEOTIDE SEQUENCE</scope>
</reference>
<dbReference type="GO" id="GO:0003824">
    <property type="term" value="F:catalytic activity"/>
    <property type="evidence" value="ECO:0007669"/>
    <property type="project" value="UniProtKB-ARBA"/>
</dbReference>
<keyword evidence="2" id="KW-0663">Pyridoxal phosphate</keyword>
<protein>
    <recommendedName>
        <fullName evidence="6">Threonine synthase</fullName>
    </recommendedName>
</protein>
<dbReference type="InterPro" id="IPR036052">
    <property type="entry name" value="TrpB-like_PALP_sf"/>
</dbReference>
<dbReference type="AlphaFoldDB" id="A0A382NT52"/>
<dbReference type="Pfam" id="PF00291">
    <property type="entry name" value="PALP"/>
    <property type="match status" value="1"/>
</dbReference>
<evidence type="ECO:0000313" key="5">
    <source>
        <dbReference type="EMBL" id="SVC63820.1"/>
    </source>
</evidence>
<dbReference type="PROSITE" id="PS00165">
    <property type="entry name" value="DEHYDRATASE_SER_THR"/>
    <property type="match status" value="1"/>
</dbReference>
<dbReference type="Pfam" id="PF14821">
    <property type="entry name" value="Thr_synth_N"/>
    <property type="match status" value="1"/>
</dbReference>
<dbReference type="Gene3D" id="3.40.50.1100">
    <property type="match status" value="1"/>
</dbReference>
<gene>
    <name evidence="5" type="ORF">METZ01_LOCUS316674</name>
</gene>
<dbReference type="InterPro" id="IPR029144">
    <property type="entry name" value="Thr_synth_N"/>
</dbReference>
<evidence type="ECO:0000256" key="1">
    <source>
        <dbReference type="ARBA" id="ARBA00001933"/>
    </source>
</evidence>
<evidence type="ECO:0000259" key="3">
    <source>
        <dbReference type="Pfam" id="PF00291"/>
    </source>
</evidence>
<dbReference type="InterPro" id="IPR051166">
    <property type="entry name" value="Threonine_Synthase"/>
</dbReference>
<feature type="non-terminal residue" evidence="5">
    <location>
        <position position="201"/>
    </location>
</feature>
<dbReference type="InterPro" id="IPR037158">
    <property type="entry name" value="Thr_synth_N_sf"/>
</dbReference>
<dbReference type="SUPFAM" id="SSF53686">
    <property type="entry name" value="Tryptophan synthase beta subunit-like PLP-dependent enzymes"/>
    <property type="match status" value="1"/>
</dbReference>
<feature type="domain" description="Tryptophan synthase beta chain-like PALP" evidence="3">
    <location>
        <begin position="94"/>
        <end position="197"/>
    </location>
</feature>
<evidence type="ECO:0008006" key="6">
    <source>
        <dbReference type="Google" id="ProtNLM"/>
    </source>
</evidence>
<comment type="cofactor">
    <cofactor evidence="1">
        <name>pyridoxal 5'-phosphate</name>
        <dbReference type="ChEBI" id="CHEBI:597326"/>
    </cofactor>
</comment>
<feature type="domain" description="Threonine synthase N-terminal" evidence="4">
    <location>
        <begin position="2"/>
        <end position="79"/>
    </location>
</feature>
<dbReference type="Gene3D" id="3.90.1380.10">
    <property type="entry name" value="Threonine synthase, N-terminal domain"/>
    <property type="match status" value="1"/>
</dbReference>
<dbReference type="PANTHER" id="PTHR42690:SF1">
    <property type="entry name" value="THREONINE SYNTHASE-LIKE 2"/>
    <property type="match status" value="1"/>
</dbReference>